<proteinExistence type="predicted"/>
<sequence length="104" mass="11832">MYPAGLIAQIPFRLKPSYYESHRTTTVNTHNDTVSFIFTFQENGARSRDKTPGLVARKSEMNVSKSEGKWRAGHMGTCVKRSPGLPCDESVSFNRLKTWTKQQH</sequence>
<dbReference type="EMBL" id="JPOX01000002">
    <property type="protein sequence ID" value="KFX52607.1"/>
    <property type="molecule type" value="Genomic_DNA"/>
</dbReference>
<gene>
    <name evidence="1" type="ORF">GQ26_0020510</name>
</gene>
<accession>A0A093VJ82</accession>
<protein>
    <submittedName>
        <fullName evidence="1">Uncharacterized protein</fullName>
    </submittedName>
</protein>
<reference evidence="1" key="1">
    <citation type="journal article" date="2014" name="PLoS Genet.">
        <title>Signature Gene Expression Reveals Novel Clues to the Molecular Mechanisms of Dimorphic Transition in Penicillium marneffei.</title>
        <authorList>
            <person name="Yang E."/>
            <person name="Wang G."/>
            <person name="Cai J."/>
            <person name="Woo P.C."/>
            <person name="Lau S.K."/>
            <person name="Yuen K.-Y."/>
            <person name="Chow W.-N."/>
            <person name="Lin X."/>
        </authorList>
    </citation>
    <scope>NUCLEOTIDE SEQUENCE [LARGE SCALE GENOMIC DNA]</scope>
    <source>
        <strain evidence="1">PM1</strain>
    </source>
</reference>
<name>A0A093VJ82_TALMA</name>
<dbReference type="AlphaFoldDB" id="A0A093VJ82"/>
<dbReference type="HOGENOM" id="CLU_2251848_0_0_1"/>
<evidence type="ECO:0000313" key="1">
    <source>
        <dbReference type="EMBL" id="KFX52607.1"/>
    </source>
</evidence>
<organism evidence="1">
    <name type="scientific">Talaromyces marneffei PM1</name>
    <dbReference type="NCBI Taxonomy" id="1077442"/>
    <lineage>
        <taxon>Eukaryota</taxon>
        <taxon>Fungi</taxon>
        <taxon>Dikarya</taxon>
        <taxon>Ascomycota</taxon>
        <taxon>Pezizomycotina</taxon>
        <taxon>Eurotiomycetes</taxon>
        <taxon>Eurotiomycetidae</taxon>
        <taxon>Eurotiales</taxon>
        <taxon>Trichocomaceae</taxon>
        <taxon>Talaromyces</taxon>
        <taxon>Talaromyces sect. Talaromyces</taxon>
    </lineage>
</organism>
<comment type="caution">
    <text evidence="1">The sequence shown here is derived from an EMBL/GenBank/DDBJ whole genome shotgun (WGS) entry which is preliminary data.</text>
</comment>